<accession>A0ACC2SWA0</accession>
<protein>
    <submittedName>
        <fullName evidence="1">Uncharacterized protein</fullName>
    </submittedName>
</protein>
<dbReference type="Proteomes" id="UP001165960">
    <property type="component" value="Unassembled WGS sequence"/>
</dbReference>
<gene>
    <name evidence="1" type="ORF">DSO57_1007474</name>
</gene>
<comment type="caution">
    <text evidence="1">The sequence shown here is derived from an EMBL/GenBank/DDBJ whole genome shotgun (WGS) entry which is preliminary data.</text>
</comment>
<evidence type="ECO:0000313" key="1">
    <source>
        <dbReference type="EMBL" id="KAJ9066669.1"/>
    </source>
</evidence>
<organism evidence="1 2">
    <name type="scientific">Entomophthora muscae</name>
    <dbReference type="NCBI Taxonomy" id="34485"/>
    <lineage>
        <taxon>Eukaryota</taxon>
        <taxon>Fungi</taxon>
        <taxon>Fungi incertae sedis</taxon>
        <taxon>Zoopagomycota</taxon>
        <taxon>Entomophthoromycotina</taxon>
        <taxon>Entomophthoromycetes</taxon>
        <taxon>Entomophthorales</taxon>
        <taxon>Entomophthoraceae</taxon>
        <taxon>Entomophthora</taxon>
    </lineage>
</organism>
<keyword evidence="2" id="KW-1185">Reference proteome</keyword>
<dbReference type="EMBL" id="QTSX02004282">
    <property type="protein sequence ID" value="KAJ9066669.1"/>
    <property type="molecule type" value="Genomic_DNA"/>
</dbReference>
<sequence>MTTPPSQSLTMTQDTLWDWWTGTSQGLKHNFGNAYPASYFTPENCLDGTRNELSDVSLLSQHDSQLALPAPPQAQLPDFVVNMPDMQDTDLQPSDKDVAAARHGLD</sequence>
<reference evidence="1" key="1">
    <citation type="submission" date="2022-04" db="EMBL/GenBank/DDBJ databases">
        <title>Genome of the entomopathogenic fungus Entomophthora muscae.</title>
        <authorList>
            <person name="Elya C."/>
            <person name="Lovett B.R."/>
            <person name="Lee E."/>
            <person name="Macias A.M."/>
            <person name="Hajek A.E."/>
            <person name="De Bivort B.L."/>
            <person name="Kasson M.T."/>
            <person name="De Fine Licht H.H."/>
            <person name="Stajich J.E."/>
        </authorList>
    </citation>
    <scope>NUCLEOTIDE SEQUENCE</scope>
    <source>
        <strain evidence="1">Berkeley</strain>
    </source>
</reference>
<proteinExistence type="predicted"/>
<evidence type="ECO:0000313" key="2">
    <source>
        <dbReference type="Proteomes" id="UP001165960"/>
    </source>
</evidence>
<name>A0ACC2SWA0_9FUNG</name>